<evidence type="ECO:0000256" key="1">
    <source>
        <dbReference type="SAM" id="MobiDB-lite"/>
    </source>
</evidence>
<evidence type="ECO:0000313" key="3">
    <source>
        <dbReference type="Proteomes" id="UP000030754"/>
    </source>
</evidence>
<name>U6MTN2_9EIME</name>
<feature type="compositionally biased region" description="Low complexity" evidence="1">
    <location>
        <begin position="149"/>
        <end position="168"/>
    </location>
</feature>
<reference evidence="2" key="2">
    <citation type="submission" date="2013-10" db="EMBL/GenBank/DDBJ databases">
        <authorList>
            <person name="Aslett M."/>
        </authorList>
    </citation>
    <scope>NUCLEOTIDE SEQUENCE [LARGE SCALE GENOMIC DNA]</scope>
    <source>
        <strain evidence="2">Houghton</strain>
    </source>
</reference>
<proteinExistence type="predicted"/>
<reference evidence="2" key="1">
    <citation type="submission" date="2013-10" db="EMBL/GenBank/DDBJ databases">
        <title>Genomic analysis of the causative agents of coccidiosis in chickens.</title>
        <authorList>
            <person name="Reid A.J."/>
            <person name="Blake D."/>
            <person name="Billington K."/>
            <person name="Browne H."/>
            <person name="Dunn M."/>
            <person name="Hung S."/>
            <person name="Kawahara F."/>
            <person name="Miranda-Saavedra D."/>
            <person name="Mourier T."/>
            <person name="Nagra H."/>
            <person name="Otto T.D."/>
            <person name="Rawlings N."/>
            <person name="Sanchez A."/>
            <person name="Sanders M."/>
            <person name="Subramaniam C."/>
            <person name="Tay Y."/>
            <person name="Dear P."/>
            <person name="Doerig C."/>
            <person name="Gruber A."/>
            <person name="Parkinson J."/>
            <person name="Shirley M."/>
            <person name="Wan K.L."/>
            <person name="Berriman M."/>
            <person name="Tomley F."/>
            <person name="Pain A."/>
        </authorList>
    </citation>
    <scope>NUCLEOTIDE SEQUENCE [LARGE SCALE GENOMIC DNA]</scope>
    <source>
        <strain evidence="2">Houghton</strain>
    </source>
</reference>
<feature type="compositionally biased region" description="Polar residues" evidence="1">
    <location>
        <begin position="200"/>
        <end position="216"/>
    </location>
</feature>
<dbReference type="OrthoDB" id="348842at2759"/>
<accession>U6MTN2</accession>
<dbReference type="GeneID" id="25472855"/>
<feature type="region of interest" description="Disordered" evidence="1">
    <location>
        <begin position="149"/>
        <end position="216"/>
    </location>
</feature>
<sequence length="255" mass="26379">MEGLQAAAATATTAATATAAAGVPGATGITAVESWRRSSAPSPQQNPVGYLNLERFVCCCLKQLQQQQQQTRRAGCFLFGSCLRRVTERQQRLLLAQSFASWRCQWLAEAEAARAAAAETAAAAVAPYSGTTLHKKYSTLVRSFMESSVTSNGGLSRSSSSSSSSSVRGKSKDSVKSSMIGSDNSAARRAPCRRAALPASSTSSTGEVASPASSTGEVAAAAPAAAAANAPHLVRLKRYSLEAAKILGLDFASEP</sequence>
<gene>
    <name evidence="2" type="ORF">ENH_00026870</name>
</gene>
<dbReference type="VEuPathDB" id="ToxoDB:ENH_00026870"/>
<dbReference type="AlphaFoldDB" id="U6MTN2"/>
<dbReference type="RefSeq" id="XP_013433482.1">
    <property type="nucleotide sequence ID" value="XM_013578028.1"/>
</dbReference>
<dbReference type="EMBL" id="HG723041">
    <property type="protein sequence ID" value="CDJ65015.1"/>
    <property type="molecule type" value="Genomic_DNA"/>
</dbReference>
<feature type="compositionally biased region" description="Low complexity" evidence="1">
    <location>
        <begin position="187"/>
        <end position="199"/>
    </location>
</feature>
<dbReference type="Proteomes" id="UP000030754">
    <property type="component" value="Unassembled WGS sequence"/>
</dbReference>
<evidence type="ECO:0000313" key="2">
    <source>
        <dbReference type="EMBL" id="CDJ65015.1"/>
    </source>
</evidence>
<organism evidence="2 3">
    <name type="scientific">Eimeria necatrix</name>
    <dbReference type="NCBI Taxonomy" id="51315"/>
    <lineage>
        <taxon>Eukaryota</taxon>
        <taxon>Sar</taxon>
        <taxon>Alveolata</taxon>
        <taxon>Apicomplexa</taxon>
        <taxon>Conoidasida</taxon>
        <taxon>Coccidia</taxon>
        <taxon>Eucoccidiorida</taxon>
        <taxon>Eimeriorina</taxon>
        <taxon>Eimeriidae</taxon>
        <taxon>Eimeria</taxon>
    </lineage>
</organism>
<keyword evidence="3" id="KW-1185">Reference proteome</keyword>
<protein>
    <submittedName>
        <fullName evidence="2">Uncharacterized protein</fullName>
    </submittedName>
</protein>